<feature type="region of interest" description="Disordered" evidence="1">
    <location>
        <begin position="23"/>
        <end position="119"/>
    </location>
</feature>
<organism evidence="2 3">
    <name type="scientific">Globodera pallida</name>
    <name type="common">Potato cyst nematode worm</name>
    <name type="synonym">Heterodera pallida</name>
    <dbReference type="NCBI Taxonomy" id="36090"/>
    <lineage>
        <taxon>Eukaryota</taxon>
        <taxon>Metazoa</taxon>
        <taxon>Ecdysozoa</taxon>
        <taxon>Nematoda</taxon>
        <taxon>Chromadorea</taxon>
        <taxon>Rhabditida</taxon>
        <taxon>Tylenchina</taxon>
        <taxon>Tylenchomorpha</taxon>
        <taxon>Tylenchoidea</taxon>
        <taxon>Heteroderidae</taxon>
        <taxon>Heteroderinae</taxon>
        <taxon>Globodera</taxon>
    </lineage>
</organism>
<dbReference type="Proteomes" id="UP000050741">
    <property type="component" value="Unassembled WGS sequence"/>
</dbReference>
<reference evidence="2" key="1">
    <citation type="submission" date="2013-12" db="EMBL/GenBank/DDBJ databases">
        <authorList>
            <person name="Aslett M."/>
        </authorList>
    </citation>
    <scope>NUCLEOTIDE SEQUENCE [LARGE SCALE GENOMIC DNA]</scope>
    <source>
        <strain evidence="2">Lindley</strain>
    </source>
</reference>
<evidence type="ECO:0000256" key="1">
    <source>
        <dbReference type="SAM" id="MobiDB-lite"/>
    </source>
</evidence>
<dbReference type="WBParaSite" id="GPLIN_000232200">
    <property type="protein sequence ID" value="GPLIN_000232200"/>
    <property type="gene ID" value="GPLIN_000232200"/>
</dbReference>
<protein>
    <submittedName>
        <fullName evidence="3">Uncharacterized protein</fullName>
    </submittedName>
</protein>
<reference evidence="3" key="3">
    <citation type="submission" date="2016-06" db="UniProtKB">
        <authorList>
            <consortium name="WormBaseParasite"/>
        </authorList>
    </citation>
    <scope>IDENTIFICATION</scope>
</reference>
<sequence length="119" mass="13124">MTSVIKKNTNLIATEANEGRVNNQPAAVGEVKTFGGGRKGKRKRSQRSNNQSNRTSCSSVNGMKRRHQFEAKRRKLPSDNSAFKGQQNDGLKMVRLVPASGGMTGGRTQNREIYGNMKQ</sequence>
<feature type="compositionally biased region" description="Polar residues" evidence="1">
    <location>
        <begin position="78"/>
        <end position="89"/>
    </location>
</feature>
<dbReference type="AlphaFoldDB" id="A0A183BNY6"/>
<proteinExistence type="predicted"/>
<keyword evidence="2" id="KW-1185">Reference proteome</keyword>
<feature type="compositionally biased region" description="Basic residues" evidence="1">
    <location>
        <begin position="63"/>
        <end position="75"/>
    </location>
</feature>
<accession>A0A183BNY6</accession>
<evidence type="ECO:0000313" key="2">
    <source>
        <dbReference type="Proteomes" id="UP000050741"/>
    </source>
</evidence>
<feature type="compositionally biased region" description="Low complexity" evidence="1">
    <location>
        <begin position="47"/>
        <end position="59"/>
    </location>
</feature>
<reference evidence="2" key="2">
    <citation type="submission" date="2014-05" db="EMBL/GenBank/DDBJ databases">
        <title>The genome and life-stage specific transcriptomes of Globodera pallida elucidate key aspects of plant parasitism by a cyst nematode.</title>
        <authorList>
            <person name="Cotton J.A."/>
            <person name="Lilley C.J."/>
            <person name="Jones L.M."/>
            <person name="Kikuchi T."/>
            <person name="Reid A.J."/>
            <person name="Thorpe P."/>
            <person name="Tsai I.J."/>
            <person name="Beasley H."/>
            <person name="Blok V."/>
            <person name="Cock P.J.A."/>
            <person name="Van den Akker S.E."/>
            <person name="Holroyd N."/>
            <person name="Hunt M."/>
            <person name="Mantelin S."/>
            <person name="Naghra H."/>
            <person name="Pain A."/>
            <person name="Palomares-Rius J.E."/>
            <person name="Zarowiecki M."/>
            <person name="Berriman M."/>
            <person name="Jones J.T."/>
            <person name="Urwin P.E."/>
        </authorList>
    </citation>
    <scope>NUCLEOTIDE SEQUENCE [LARGE SCALE GENOMIC DNA]</scope>
    <source>
        <strain evidence="2">Lindley</strain>
    </source>
</reference>
<evidence type="ECO:0000313" key="3">
    <source>
        <dbReference type="WBParaSite" id="GPLIN_000232200"/>
    </source>
</evidence>
<name>A0A183BNY6_GLOPA</name>